<dbReference type="AlphaFoldDB" id="A0A919JN85"/>
<dbReference type="Proteomes" id="UP000647172">
    <property type="component" value="Unassembled WGS sequence"/>
</dbReference>
<organism evidence="3 4">
    <name type="scientific">Actinoplanes nipponensis</name>
    <dbReference type="NCBI Taxonomy" id="135950"/>
    <lineage>
        <taxon>Bacteria</taxon>
        <taxon>Bacillati</taxon>
        <taxon>Actinomycetota</taxon>
        <taxon>Actinomycetes</taxon>
        <taxon>Micromonosporales</taxon>
        <taxon>Micromonosporaceae</taxon>
        <taxon>Actinoplanes</taxon>
    </lineage>
</organism>
<evidence type="ECO:0000313" key="4">
    <source>
        <dbReference type="Proteomes" id="UP000647172"/>
    </source>
</evidence>
<keyword evidence="2" id="KW-0732">Signal</keyword>
<reference evidence="3" key="1">
    <citation type="submission" date="2021-01" db="EMBL/GenBank/DDBJ databases">
        <title>Whole genome shotgun sequence of Actinoplanes nipponensis NBRC 14063.</title>
        <authorList>
            <person name="Komaki H."/>
            <person name="Tamura T."/>
        </authorList>
    </citation>
    <scope>NUCLEOTIDE SEQUENCE</scope>
    <source>
        <strain evidence="3">NBRC 14063</strain>
    </source>
</reference>
<comment type="caution">
    <text evidence="3">The sequence shown here is derived from an EMBL/GenBank/DDBJ whole genome shotgun (WGS) entry which is preliminary data.</text>
</comment>
<evidence type="ECO:0008006" key="5">
    <source>
        <dbReference type="Google" id="ProtNLM"/>
    </source>
</evidence>
<protein>
    <recommendedName>
        <fullName evidence="5">Lipoprotein</fullName>
    </recommendedName>
</protein>
<feature type="chain" id="PRO_5037633002" description="Lipoprotein" evidence="2">
    <location>
        <begin position="20"/>
        <end position="226"/>
    </location>
</feature>
<accession>A0A919JN85</accession>
<keyword evidence="4" id="KW-1185">Reference proteome</keyword>
<gene>
    <name evidence="3" type="ORF">Ani05nite_74270</name>
</gene>
<proteinExistence type="predicted"/>
<evidence type="ECO:0000313" key="3">
    <source>
        <dbReference type="EMBL" id="GIE53893.1"/>
    </source>
</evidence>
<dbReference type="PROSITE" id="PS51257">
    <property type="entry name" value="PROKAR_LIPOPROTEIN"/>
    <property type="match status" value="1"/>
</dbReference>
<dbReference type="EMBL" id="BOMQ01000091">
    <property type="protein sequence ID" value="GIE53893.1"/>
    <property type="molecule type" value="Genomic_DNA"/>
</dbReference>
<dbReference type="RefSeq" id="WP_203776314.1">
    <property type="nucleotide sequence ID" value="NZ_BAAAYJ010000059.1"/>
</dbReference>
<sequence length="226" mass="22538">MLKRVALLTSVPLATLALAAGCTSAGGPAQPPVSGSAAVPPATATGTPAAATGTPAGDAGDGAGGSGDAAGGDPGDGGMLAGLGEDADWKKIVKPCPNDGQRVIVQRVVTADVTGDGTYDAVVARSCEAVTSYWPSTVEVFDGTSPSTRPERVGTLLADVGPADEPWLTTLRVNGREVVIEANGVDDSSSKGCADLGFTYRYRFTGGSFKRVAREVGNAGKCLPTG</sequence>
<feature type="compositionally biased region" description="Gly residues" evidence="1">
    <location>
        <begin position="59"/>
        <end position="81"/>
    </location>
</feature>
<feature type="region of interest" description="Disordered" evidence="1">
    <location>
        <begin position="24"/>
        <end position="82"/>
    </location>
</feature>
<evidence type="ECO:0000256" key="2">
    <source>
        <dbReference type="SAM" id="SignalP"/>
    </source>
</evidence>
<evidence type="ECO:0000256" key="1">
    <source>
        <dbReference type="SAM" id="MobiDB-lite"/>
    </source>
</evidence>
<name>A0A919JN85_9ACTN</name>
<feature type="compositionally biased region" description="Low complexity" evidence="1">
    <location>
        <begin position="25"/>
        <end position="58"/>
    </location>
</feature>
<feature type="signal peptide" evidence="2">
    <location>
        <begin position="1"/>
        <end position="19"/>
    </location>
</feature>